<dbReference type="PANTHER" id="PTHR38471:SF2">
    <property type="entry name" value="FOUR HELIX BUNDLE PROTEIN"/>
    <property type="match status" value="1"/>
</dbReference>
<dbReference type="NCBIfam" id="TIGR02436">
    <property type="entry name" value="four helix bundle protein"/>
    <property type="match status" value="1"/>
</dbReference>
<keyword evidence="2" id="KW-1185">Reference proteome</keyword>
<dbReference type="AlphaFoldDB" id="A0A2U8E6S8"/>
<gene>
    <name evidence="1" type="ORF">CKA38_09800</name>
</gene>
<reference evidence="1 2" key="1">
    <citation type="journal article" date="2018" name="Syst. Appl. Microbiol.">
        <title>Ereboglobus luteus gen. nov. sp. nov. from cockroach guts, and new insights into the oxygen relationship of the genera Opitutus and Didymococcus (Verrucomicrobia: Opitutaceae).</title>
        <authorList>
            <person name="Tegtmeier D."/>
            <person name="Belitz A."/>
            <person name="Radek R."/>
            <person name="Heimerl T."/>
            <person name="Brune A."/>
        </authorList>
    </citation>
    <scope>NUCLEOTIDE SEQUENCE [LARGE SCALE GENOMIC DNA]</scope>
    <source>
        <strain evidence="1 2">Ho45</strain>
    </source>
</reference>
<dbReference type="Gene3D" id="1.20.1440.60">
    <property type="entry name" value="23S rRNA-intervening sequence"/>
    <property type="match status" value="1"/>
</dbReference>
<organism evidence="1 2">
    <name type="scientific">Ereboglobus luteus</name>
    <dbReference type="NCBI Taxonomy" id="1796921"/>
    <lineage>
        <taxon>Bacteria</taxon>
        <taxon>Pseudomonadati</taxon>
        <taxon>Verrucomicrobiota</taxon>
        <taxon>Opitutia</taxon>
        <taxon>Opitutales</taxon>
        <taxon>Opitutaceae</taxon>
        <taxon>Ereboglobus</taxon>
    </lineage>
</organism>
<sequence length="121" mass="13548">MPHDICERTFLFAVRIVNLCRTLSDRAATNEARLLSSQLFRSGTSVGANVEEAQSSQSKPDYIAKLSIACKEARETRYWLRLLEAAGILQSDRLHDITDEANQLIAILTTIIKKCRASLPK</sequence>
<dbReference type="PIRSF" id="PIRSF035652">
    <property type="entry name" value="CHP02436"/>
    <property type="match status" value="1"/>
</dbReference>
<dbReference type="KEGG" id="elut:CKA38_09800"/>
<dbReference type="EMBL" id="CP023004">
    <property type="protein sequence ID" value="AWI10629.1"/>
    <property type="molecule type" value="Genomic_DNA"/>
</dbReference>
<name>A0A2U8E6S8_9BACT</name>
<dbReference type="OrthoDB" id="285993at2"/>
<dbReference type="InterPro" id="IPR036583">
    <property type="entry name" value="23S_rRNA_IVS_sf"/>
</dbReference>
<evidence type="ECO:0000313" key="2">
    <source>
        <dbReference type="Proteomes" id="UP000244896"/>
    </source>
</evidence>
<proteinExistence type="predicted"/>
<dbReference type="SUPFAM" id="SSF158446">
    <property type="entry name" value="IVS-encoded protein-like"/>
    <property type="match status" value="1"/>
</dbReference>
<evidence type="ECO:0000313" key="1">
    <source>
        <dbReference type="EMBL" id="AWI10629.1"/>
    </source>
</evidence>
<dbReference type="PANTHER" id="PTHR38471">
    <property type="entry name" value="FOUR HELIX BUNDLE PROTEIN"/>
    <property type="match status" value="1"/>
</dbReference>
<accession>A0A2U8E6S8</accession>
<protein>
    <submittedName>
        <fullName evidence="1">Four helix bundle protein</fullName>
    </submittedName>
</protein>
<dbReference type="Pfam" id="PF05635">
    <property type="entry name" value="23S_rRNA_IVP"/>
    <property type="match status" value="1"/>
</dbReference>
<dbReference type="Proteomes" id="UP000244896">
    <property type="component" value="Chromosome"/>
</dbReference>
<dbReference type="InterPro" id="IPR012657">
    <property type="entry name" value="23S_rRNA-intervening_sequence"/>
</dbReference>